<protein>
    <recommendedName>
        <fullName evidence="4">G5 domain-containing protein</fullName>
    </recommendedName>
</protein>
<accession>A0ABQ4I0M9</accession>
<dbReference type="SMART" id="SM01208">
    <property type="entry name" value="G5"/>
    <property type="match status" value="1"/>
</dbReference>
<dbReference type="PROSITE" id="PS51109">
    <property type="entry name" value="G5"/>
    <property type="match status" value="1"/>
</dbReference>
<gene>
    <name evidence="5" type="ORF">Van01_45600</name>
</gene>
<evidence type="ECO:0000313" key="5">
    <source>
        <dbReference type="EMBL" id="GIJ11346.1"/>
    </source>
</evidence>
<keyword evidence="3" id="KW-0812">Transmembrane</keyword>
<sequence length="269" mass="27684">MYVTTPIALPGQPQPAPPPNWFSRLSPGHRVTMILGGVFMSFVLLCCAGGTFVGALVAEPEPLRTGTAAEESAPAIVAEVAPAPDTSTSDGAEPVPATSGAQVPDATGTPAPTSSGASAVSELAEPSDITTSPTPVVQTRSVVEKKTIRHGTRTVQDSSLAEGKRVVRTRGVDGIRTLTYQVTVVDGVQTDKELVNSVVTKKPVTEVVAEGTKPVSRCDPNYTPCVPIASDVDCAGGSGNGPAYVTGPVKVIGTDIYDLDRDNDGWGCD</sequence>
<name>A0ABQ4I0M9_9ACTN</name>
<dbReference type="Proteomes" id="UP000647017">
    <property type="component" value="Unassembled WGS sequence"/>
</dbReference>
<dbReference type="Pfam" id="PF07501">
    <property type="entry name" value="G5"/>
    <property type="match status" value="1"/>
</dbReference>
<evidence type="ECO:0000256" key="1">
    <source>
        <dbReference type="ARBA" id="ARBA00022729"/>
    </source>
</evidence>
<proteinExistence type="predicted"/>
<dbReference type="Gene3D" id="2.20.230.10">
    <property type="entry name" value="Resuscitation-promoting factor rpfb"/>
    <property type="match status" value="1"/>
</dbReference>
<evidence type="ECO:0000256" key="2">
    <source>
        <dbReference type="SAM" id="MobiDB-lite"/>
    </source>
</evidence>
<feature type="transmembrane region" description="Helical" evidence="3">
    <location>
        <begin position="31"/>
        <end position="57"/>
    </location>
</feature>
<comment type="caution">
    <text evidence="5">The sequence shown here is derived from an EMBL/GenBank/DDBJ whole genome shotgun (WGS) entry which is preliminary data.</text>
</comment>
<keyword evidence="6" id="KW-1185">Reference proteome</keyword>
<feature type="domain" description="G5" evidence="4">
    <location>
        <begin position="134"/>
        <end position="214"/>
    </location>
</feature>
<dbReference type="InterPro" id="IPR011098">
    <property type="entry name" value="G5_dom"/>
</dbReference>
<reference evidence="5 6" key="1">
    <citation type="submission" date="2021-01" db="EMBL/GenBank/DDBJ databases">
        <title>Whole genome shotgun sequence of Verrucosispora andamanensis NBRC 109075.</title>
        <authorList>
            <person name="Komaki H."/>
            <person name="Tamura T."/>
        </authorList>
    </citation>
    <scope>NUCLEOTIDE SEQUENCE [LARGE SCALE GENOMIC DNA]</scope>
    <source>
        <strain evidence="5 6">NBRC 109075</strain>
    </source>
</reference>
<feature type="region of interest" description="Disordered" evidence="2">
    <location>
        <begin position="82"/>
        <end position="138"/>
    </location>
</feature>
<feature type="compositionally biased region" description="Polar residues" evidence="2">
    <location>
        <begin position="128"/>
        <end position="138"/>
    </location>
</feature>
<evidence type="ECO:0000259" key="4">
    <source>
        <dbReference type="PROSITE" id="PS51109"/>
    </source>
</evidence>
<keyword evidence="3" id="KW-0472">Membrane</keyword>
<evidence type="ECO:0000256" key="3">
    <source>
        <dbReference type="SAM" id="Phobius"/>
    </source>
</evidence>
<keyword evidence="3" id="KW-1133">Transmembrane helix</keyword>
<dbReference type="EMBL" id="BOOZ01000029">
    <property type="protein sequence ID" value="GIJ11346.1"/>
    <property type="molecule type" value="Genomic_DNA"/>
</dbReference>
<evidence type="ECO:0000313" key="6">
    <source>
        <dbReference type="Proteomes" id="UP000647017"/>
    </source>
</evidence>
<keyword evidence="1" id="KW-0732">Signal</keyword>
<organism evidence="5 6">
    <name type="scientific">Micromonospora andamanensis</name>
    <dbReference type="NCBI Taxonomy" id="1287068"/>
    <lineage>
        <taxon>Bacteria</taxon>
        <taxon>Bacillati</taxon>
        <taxon>Actinomycetota</taxon>
        <taxon>Actinomycetes</taxon>
        <taxon>Micromonosporales</taxon>
        <taxon>Micromonosporaceae</taxon>
        <taxon>Micromonospora</taxon>
    </lineage>
</organism>